<proteinExistence type="predicted"/>
<dbReference type="RefSeq" id="WP_113981566.1">
    <property type="nucleotide sequence ID" value="NZ_QMEY01000006.1"/>
</dbReference>
<evidence type="ECO:0000313" key="2">
    <source>
        <dbReference type="Proteomes" id="UP000253303"/>
    </source>
</evidence>
<dbReference type="OrthoDB" id="4215120at2"/>
<protein>
    <submittedName>
        <fullName evidence="1">Uncharacterized protein</fullName>
    </submittedName>
</protein>
<dbReference type="Proteomes" id="UP000253303">
    <property type="component" value="Unassembled WGS sequence"/>
</dbReference>
<comment type="caution">
    <text evidence="1">The sequence shown here is derived from an EMBL/GenBank/DDBJ whole genome shotgun (WGS) entry which is preliminary data.</text>
</comment>
<sequence>MIRWGRRVTLAGLSGGGAVLARTDVAVGAYLNAAALRWLKQIIGSPSPRGAFSPAQRSCLRAWASFGLVEVDGELARQLLTPGPEETEARQAEPAAASPGALIEAAAALPPTGAPVLAVGVGPGCMFCEQLAADLTAAVAGGHRPGVGVVLSGDGHDRVFGPVPAHAVAGLAALARASIPRGTPSGVLLRPGAEPRPVIGYDQVTAVLTHPEDPDDDQVVVQGPSSCSVNVTSGAGTRVWPVRAGRRIVGVGARGAAAAELTGWLDERGTGGYAPITLTVERPKNLYLVYNGGGMIARLRSTADTVRCLETVLDAYAAQGAGRDDEADVSCGALWNPDHGVVLVPNPWTSELTKRSTRLGQAGWRLCPAPYVRLSAHPDRAWAHVHPLPDGPRTAPVAFRAEPPPEAAPGEPIRIPGGEERAAQLVCWAARPITEPQLHALAATAGRIPTRTLTLDGLITELTRP</sequence>
<dbReference type="EMBL" id="QMEY01000006">
    <property type="protein sequence ID" value="RBQ18781.1"/>
    <property type="molecule type" value="Genomic_DNA"/>
</dbReference>
<evidence type="ECO:0000313" key="1">
    <source>
        <dbReference type="EMBL" id="RBQ18781.1"/>
    </source>
</evidence>
<dbReference type="AlphaFoldDB" id="A0A366LXX7"/>
<name>A0A366LXX7_9ACTN</name>
<keyword evidence="2" id="KW-1185">Reference proteome</keyword>
<reference evidence="1 2" key="1">
    <citation type="submission" date="2018-06" db="EMBL/GenBank/DDBJ databases">
        <title>Sphaerisporangium craniellae sp. nov., isolated from a marine sponge in the South China Sea.</title>
        <authorList>
            <person name="Li L."/>
        </authorList>
    </citation>
    <scope>NUCLEOTIDE SEQUENCE [LARGE SCALE GENOMIC DNA]</scope>
    <source>
        <strain evidence="1 2">LHW63015</strain>
    </source>
</reference>
<gene>
    <name evidence="1" type="ORF">DP939_16300</name>
</gene>
<organism evidence="1 2">
    <name type="scientific">Spongiactinospora rosea</name>
    <dbReference type="NCBI Taxonomy" id="2248750"/>
    <lineage>
        <taxon>Bacteria</taxon>
        <taxon>Bacillati</taxon>
        <taxon>Actinomycetota</taxon>
        <taxon>Actinomycetes</taxon>
        <taxon>Streptosporangiales</taxon>
        <taxon>Streptosporangiaceae</taxon>
        <taxon>Spongiactinospora</taxon>
    </lineage>
</organism>
<accession>A0A366LXX7</accession>